<keyword evidence="2" id="KW-0472">Membrane</keyword>
<evidence type="ECO:0000256" key="1">
    <source>
        <dbReference type="SAM" id="MobiDB-lite"/>
    </source>
</evidence>
<keyword evidence="2" id="KW-1133">Transmembrane helix</keyword>
<proteinExistence type="predicted"/>
<sequence>MPDLRYNVRWVEQTFHTRAATEALLSPERENGNLTSHDYDAAAAFFPGFHRHYRLVGGVAAIPLLYTVRKPTWSNARSYIFLTTASFAGFVIGHALSLTAHFNFVRSIENPDGFSQAMDNIQKNTGSFAPQGPVIVRQGRKIEVDHDPDAPPLDSSPTPAPSSAPTDSLTPIKPATKWDEIRALNARAASNSSWDALRQRHERARVPAPSSSPSEDDFERTRGDDRAAEQARFDELLEKERHMK</sequence>
<dbReference type="InParanoid" id="A0A369K7I7"/>
<feature type="region of interest" description="Disordered" evidence="1">
    <location>
        <begin position="144"/>
        <end position="172"/>
    </location>
</feature>
<evidence type="ECO:0000313" key="3">
    <source>
        <dbReference type="EMBL" id="RDB28817.1"/>
    </source>
</evidence>
<keyword evidence="2" id="KW-0812">Transmembrane</keyword>
<protein>
    <submittedName>
        <fullName evidence="3">Uncharacterized protein</fullName>
    </submittedName>
</protein>
<evidence type="ECO:0000313" key="4">
    <source>
        <dbReference type="Proteomes" id="UP000076154"/>
    </source>
</evidence>
<feature type="transmembrane region" description="Helical" evidence="2">
    <location>
        <begin position="79"/>
        <end position="102"/>
    </location>
</feature>
<organism evidence="3 4">
    <name type="scientific">Hypsizygus marmoreus</name>
    <name type="common">White beech mushroom</name>
    <name type="synonym">Agaricus marmoreus</name>
    <dbReference type="NCBI Taxonomy" id="39966"/>
    <lineage>
        <taxon>Eukaryota</taxon>
        <taxon>Fungi</taxon>
        <taxon>Dikarya</taxon>
        <taxon>Basidiomycota</taxon>
        <taxon>Agaricomycotina</taxon>
        <taxon>Agaricomycetes</taxon>
        <taxon>Agaricomycetidae</taxon>
        <taxon>Agaricales</taxon>
        <taxon>Tricholomatineae</taxon>
        <taxon>Lyophyllaceae</taxon>
        <taxon>Hypsizygus</taxon>
    </lineage>
</organism>
<keyword evidence="4" id="KW-1185">Reference proteome</keyword>
<reference evidence="3" key="1">
    <citation type="submission" date="2018-04" db="EMBL/GenBank/DDBJ databases">
        <title>Whole genome sequencing of Hypsizygus marmoreus.</title>
        <authorList>
            <person name="Choi I.-G."/>
            <person name="Min B."/>
            <person name="Kim J.-G."/>
            <person name="Kim S."/>
            <person name="Oh Y.-L."/>
            <person name="Kong W.-S."/>
            <person name="Park H."/>
            <person name="Jeong J."/>
            <person name="Song E.-S."/>
        </authorList>
    </citation>
    <scope>NUCLEOTIDE SEQUENCE [LARGE SCALE GENOMIC DNA]</scope>
    <source>
        <strain evidence="3">51987-8</strain>
    </source>
</reference>
<dbReference type="AlphaFoldDB" id="A0A369K7I7"/>
<name>A0A369K7I7_HYPMA</name>
<feature type="compositionally biased region" description="Low complexity" evidence="1">
    <location>
        <begin position="152"/>
        <end position="171"/>
    </location>
</feature>
<feature type="compositionally biased region" description="Basic and acidic residues" evidence="1">
    <location>
        <begin position="219"/>
        <end position="244"/>
    </location>
</feature>
<feature type="region of interest" description="Disordered" evidence="1">
    <location>
        <begin position="189"/>
        <end position="244"/>
    </location>
</feature>
<dbReference type="OrthoDB" id="3201807at2759"/>
<comment type="caution">
    <text evidence="3">The sequence shown here is derived from an EMBL/GenBank/DDBJ whole genome shotgun (WGS) entry which is preliminary data.</text>
</comment>
<evidence type="ECO:0000256" key="2">
    <source>
        <dbReference type="SAM" id="Phobius"/>
    </source>
</evidence>
<gene>
    <name evidence="3" type="ORF">Hypma_015432</name>
</gene>
<dbReference type="Proteomes" id="UP000076154">
    <property type="component" value="Unassembled WGS sequence"/>
</dbReference>
<dbReference type="EMBL" id="LUEZ02000010">
    <property type="protein sequence ID" value="RDB28817.1"/>
    <property type="molecule type" value="Genomic_DNA"/>
</dbReference>
<accession>A0A369K7I7</accession>